<dbReference type="InterPro" id="IPR007848">
    <property type="entry name" value="Small_mtfrase_dom"/>
</dbReference>
<name>A0A9D1KM03_9FIRM</name>
<keyword evidence="2" id="KW-0808">Transferase</keyword>
<dbReference type="CDD" id="cd02440">
    <property type="entry name" value="AdoMet_MTases"/>
    <property type="match status" value="1"/>
</dbReference>
<dbReference type="InterPro" id="IPR050210">
    <property type="entry name" value="tRNA_Adenine-N(6)_MTase"/>
</dbReference>
<dbReference type="GO" id="GO:0008168">
    <property type="term" value="F:methyltransferase activity"/>
    <property type="evidence" value="ECO:0007669"/>
    <property type="project" value="UniProtKB-KW"/>
</dbReference>
<evidence type="ECO:0000313" key="2">
    <source>
        <dbReference type="EMBL" id="HIT59468.1"/>
    </source>
</evidence>
<dbReference type="PANTHER" id="PTHR47739:SF1">
    <property type="entry name" value="TRNA1(VAL) (ADENINE(37)-N6)-METHYLTRANSFERASE"/>
    <property type="match status" value="1"/>
</dbReference>
<protein>
    <submittedName>
        <fullName evidence="2">Methyltransferase</fullName>
    </submittedName>
</protein>
<comment type="caution">
    <text evidence="2">The sequence shown here is derived from an EMBL/GenBank/DDBJ whole genome shotgun (WGS) entry which is preliminary data.</text>
</comment>
<dbReference type="Gene3D" id="3.40.50.150">
    <property type="entry name" value="Vaccinia Virus protein VP39"/>
    <property type="match status" value="1"/>
</dbReference>
<organism evidence="2 3">
    <name type="scientific">Candidatus Faeciplasma pullistercoris</name>
    <dbReference type="NCBI Taxonomy" id="2840800"/>
    <lineage>
        <taxon>Bacteria</taxon>
        <taxon>Bacillati</taxon>
        <taxon>Bacillota</taxon>
        <taxon>Clostridia</taxon>
        <taxon>Eubacteriales</taxon>
        <taxon>Oscillospiraceae</taxon>
        <taxon>Oscillospiraceae incertae sedis</taxon>
        <taxon>Candidatus Faeciplasma</taxon>
    </lineage>
</organism>
<proteinExistence type="predicted"/>
<keyword evidence="2" id="KW-0489">Methyltransferase</keyword>
<dbReference type="InterPro" id="IPR029063">
    <property type="entry name" value="SAM-dependent_MTases_sf"/>
</dbReference>
<sequence>MTGTDLDAAGFGAGFSFESLGEGYSVCVSAEHRFGTDAFLLAEFSAPRRKDSVCDLCSGNGIVALLMSRNFHPERIYAVELQDKAYRQLCLSAKESNAYEILPVHADLRQWRAQTQLDLVTCNPPYKVDNTGIKNDSDEVTIARHETMCSIDDVCLAAKRSLRYGGRLCICNRPERLADVICSMRANGIEPKRLRTVQKDRSSDPWLILVEGRLGGSPFMRIESPLYIKGENGEPYSEEMKRIYRLG</sequence>
<dbReference type="Pfam" id="PF05175">
    <property type="entry name" value="MTS"/>
    <property type="match status" value="1"/>
</dbReference>
<dbReference type="SUPFAM" id="SSF53335">
    <property type="entry name" value="S-adenosyl-L-methionine-dependent methyltransferases"/>
    <property type="match status" value="1"/>
</dbReference>
<dbReference type="PANTHER" id="PTHR47739">
    <property type="entry name" value="TRNA1(VAL) (ADENINE(37)-N6)-METHYLTRANSFERASE"/>
    <property type="match status" value="1"/>
</dbReference>
<dbReference type="EMBL" id="DVLL01000022">
    <property type="protein sequence ID" value="HIT59468.1"/>
    <property type="molecule type" value="Genomic_DNA"/>
</dbReference>
<feature type="domain" description="Methyltransferase small" evidence="1">
    <location>
        <begin position="38"/>
        <end position="131"/>
    </location>
</feature>
<accession>A0A9D1KM03</accession>
<dbReference type="GO" id="GO:0032259">
    <property type="term" value="P:methylation"/>
    <property type="evidence" value="ECO:0007669"/>
    <property type="project" value="UniProtKB-KW"/>
</dbReference>
<dbReference type="Proteomes" id="UP000824136">
    <property type="component" value="Unassembled WGS sequence"/>
</dbReference>
<evidence type="ECO:0000259" key="1">
    <source>
        <dbReference type="Pfam" id="PF05175"/>
    </source>
</evidence>
<evidence type="ECO:0000313" key="3">
    <source>
        <dbReference type="Proteomes" id="UP000824136"/>
    </source>
</evidence>
<dbReference type="AlphaFoldDB" id="A0A9D1KM03"/>
<reference evidence="2" key="2">
    <citation type="journal article" date="2021" name="PeerJ">
        <title>Extensive microbial diversity within the chicken gut microbiome revealed by metagenomics and culture.</title>
        <authorList>
            <person name="Gilroy R."/>
            <person name="Ravi A."/>
            <person name="Getino M."/>
            <person name="Pursley I."/>
            <person name="Horton D.L."/>
            <person name="Alikhan N.F."/>
            <person name="Baker D."/>
            <person name="Gharbi K."/>
            <person name="Hall N."/>
            <person name="Watson M."/>
            <person name="Adriaenssens E.M."/>
            <person name="Foster-Nyarko E."/>
            <person name="Jarju S."/>
            <person name="Secka A."/>
            <person name="Antonio M."/>
            <person name="Oren A."/>
            <person name="Chaudhuri R.R."/>
            <person name="La Ragione R."/>
            <person name="Hildebrand F."/>
            <person name="Pallen M.J."/>
        </authorList>
    </citation>
    <scope>NUCLEOTIDE SEQUENCE</scope>
    <source>
        <strain evidence="2">CHK33-4379</strain>
    </source>
</reference>
<reference evidence="2" key="1">
    <citation type="submission" date="2020-10" db="EMBL/GenBank/DDBJ databases">
        <authorList>
            <person name="Gilroy R."/>
        </authorList>
    </citation>
    <scope>NUCLEOTIDE SEQUENCE</scope>
    <source>
        <strain evidence="2">CHK33-4379</strain>
    </source>
</reference>
<gene>
    <name evidence="2" type="ORF">IAC39_07155</name>
</gene>